<evidence type="ECO:0000256" key="6">
    <source>
        <dbReference type="ARBA" id="ARBA00022723"/>
    </source>
</evidence>
<dbReference type="PROSITE" id="PS01230">
    <property type="entry name" value="TRMA_1"/>
    <property type="match status" value="1"/>
</dbReference>
<evidence type="ECO:0000256" key="11">
    <source>
        <dbReference type="PROSITE-ProRule" id="PRU10015"/>
    </source>
</evidence>
<comment type="function">
    <text evidence="9">Catalyzes the formation of 5-methyl-uridine at position 1939 (m5U1939) in 23S rRNA.</text>
</comment>
<dbReference type="PROSITE" id="PS51687">
    <property type="entry name" value="SAM_MT_RNA_M5U"/>
    <property type="match status" value="1"/>
</dbReference>
<comment type="catalytic activity">
    <reaction evidence="9">
        <text>uridine(1939) in 23S rRNA + S-adenosyl-L-methionine = 5-methyluridine(1939) in 23S rRNA + S-adenosyl-L-homocysteine + H(+)</text>
        <dbReference type="Rhea" id="RHEA:42908"/>
        <dbReference type="Rhea" id="RHEA-COMP:10278"/>
        <dbReference type="Rhea" id="RHEA-COMP:10279"/>
        <dbReference type="ChEBI" id="CHEBI:15378"/>
        <dbReference type="ChEBI" id="CHEBI:57856"/>
        <dbReference type="ChEBI" id="CHEBI:59789"/>
        <dbReference type="ChEBI" id="CHEBI:65315"/>
        <dbReference type="ChEBI" id="CHEBI:74447"/>
        <dbReference type="EC" id="2.1.1.190"/>
    </reaction>
</comment>
<evidence type="ECO:0000256" key="2">
    <source>
        <dbReference type="ARBA" id="ARBA00022552"/>
    </source>
</evidence>
<dbReference type="EC" id="2.1.1.190" evidence="9"/>
<feature type="binding site" evidence="9 10">
    <location>
        <position position="349"/>
    </location>
    <ligand>
        <name>S-adenosyl-L-methionine</name>
        <dbReference type="ChEBI" id="CHEBI:59789"/>
    </ligand>
</feature>
<feature type="binding site" evidence="9">
    <location>
        <position position="109"/>
    </location>
    <ligand>
        <name>[4Fe-4S] cluster</name>
        <dbReference type="ChEBI" id="CHEBI:49883"/>
    </ligand>
</feature>
<feature type="binding site" evidence="9 10">
    <location>
        <position position="397"/>
    </location>
    <ligand>
        <name>S-adenosyl-L-methionine</name>
        <dbReference type="ChEBI" id="CHEBI:59789"/>
    </ligand>
</feature>
<feature type="binding site" evidence="9 10">
    <location>
        <position position="328"/>
    </location>
    <ligand>
        <name>S-adenosyl-L-methionine</name>
        <dbReference type="ChEBI" id="CHEBI:59789"/>
    </ligand>
</feature>
<name>A0A1M6NBV6_9GAMM</name>
<evidence type="ECO:0000256" key="5">
    <source>
        <dbReference type="ARBA" id="ARBA00022691"/>
    </source>
</evidence>
<dbReference type="HAMAP" id="MF_01010">
    <property type="entry name" value="23SrRNA_methyltr_RlmD"/>
    <property type="match status" value="1"/>
</dbReference>
<evidence type="ECO:0000256" key="1">
    <source>
        <dbReference type="ARBA" id="ARBA00022485"/>
    </source>
</evidence>
<dbReference type="PROSITE" id="PS50926">
    <property type="entry name" value="TRAM"/>
    <property type="match status" value="1"/>
</dbReference>
<dbReference type="Pfam" id="PF05958">
    <property type="entry name" value="tRNA_U5-meth_tr"/>
    <property type="match status" value="1"/>
</dbReference>
<keyword evidence="15" id="KW-1185">Reference proteome</keyword>
<dbReference type="GO" id="GO:0070041">
    <property type="term" value="F:rRNA (uridine-C5-)-methyltransferase activity"/>
    <property type="evidence" value="ECO:0007669"/>
    <property type="project" value="UniProtKB-UniRule"/>
</dbReference>
<evidence type="ECO:0000256" key="4">
    <source>
        <dbReference type="ARBA" id="ARBA00022679"/>
    </source>
</evidence>
<sequence>MTGLGKRRPARSRSGVSGLQERRQPANVDRSAGPEGSHELEIQGLAHDGRGVARDASGKTVFVEGALPGERVLASVHHRRKRFDEAHVREVVEASPARATPPCRHYGSCGGCDLQHLSLESQRDHKREVLRELLARQGIELPGTISLLSDTGEGYRRRARIGVRVDAAGRVRLGFRARHSHRLVDLDDCPVLLPALSALLRPLREQVESLEAPRHVGHLELLASDDGVTLVVRQLREHVADQRRWRAFAELHRLNLGAWLGRESPRFEWLTAPPMLHCRLLSGEQALTLAFEPSDFLQANEAVNQRMVDTALDWLAPLAPGSRVLDLFAGIGNFSLPLATQGAEVTAVEGKAAMVERLASNAARNDLAVTARQADLNDAEACRQLLEAASPEVLVLDPPRSGAETLSRQLAARPVSRVLYISCDPATLARDAARLVSAGYVVRRGAVADMFAHTSHLESMLLLEHPDSARRWQGASTDG</sequence>
<organism evidence="14 15">
    <name type="scientific">Halomonas caseinilytica</name>
    <dbReference type="NCBI Taxonomy" id="438744"/>
    <lineage>
        <taxon>Bacteria</taxon>
        <taxon>Pseudomonadati</taxon>
        <taxon>Pseudomonadota</taxon>
        <taxon>Gammaproteobacteria</taxon>
        <taxon>Oceanospirillales</taxon>
        <taxon>Halomonadaceae</taxon>
        <taxon>Halomonas</taxon>
    </lineage>
</organism>
<dbReference type="Pfam" id="PF01938">
    <property type="entry name" value="TRAM"/>
    <property type="match status" value="1"/>
</dbReference>
<feature type="domain" description="TRAM" evidence="13">
    <location>
        <begin position="29"/>
        <end position="90"/>
    </location>
</feature>
<keyword evidence="5 9" id="KW-0949">S-adenosyl-L-methionine</keyword>
<feature type="compositionally biased region" description="Basic residues" evidence="12">
    <location>
        <begin position="1"/>
        <end position="11"/>
    </location>
</feature>
<dbReference type="InterPro" id="IPR012340">
    <property type="entry name" value="NA-bd_OB-fold"/>
</dbReference>
<evidence type="ECO:0000256" key="8">
    <source>
        <dbReference type="ARBA" id="ARBA00023014"/>
    </source>
</evidence>
<gene>
    <name evidence="9" type="primary">rlmD</name>
    <name evidence="14" type="ORF">SAMN05192556_101348</name>
</gene>
<dbReference type="SUPFAM" id="SSF50249">
    <property type="entry name" value="Nucleic acid-binding proteins"/>
    <property type="match status" value="1"/>
</dbReference>
<evidence type="ECO:0000256" key="7">
    <source>
        <dbReference type="ARBA" id="ARBA00023004"/>
    </source>
</evidence>
<feature type="binding site" evidence="9">
    <location>
        <position position="112"/>
    </location>
    <ligand>
        <name>[4Fe-4S] cluster</name>
        <dbReference type="ChEBI" id="CHEBI:49883"/>
    </ligand>
</feature>
<dbReference type="InterPro" id="IPR030390">
    <property type="entry name" value="MeTrfase_TrmA_AS"/>
</dbReference>
<dbReference type="CDD" id="cd02440">
    <property type="entry name" value="AdoMet_MTases"/>
    <property type="match status" value="1"/>
</dbReference>
<keyword evidence="8 9" id="KW-0411">Iron-sulfur</keyword>
<dbReference type="InterPro" id="IPR001566">
    <property type="entry name" value="23S_rRNA_MeTrfase_RlmD"/>
</dbReference>
<feature type="binding site" evidence="9">
    <location>
        <position position="189"/>
    </location>
    <ligand>
        <name>[4Fe-4S] cluster</name>
        <dbReference type="ChEBI" id="CHEBI:49883"/>
    </ligand>
</feature>
<dbReference type="GO" id="GO:0005506">
    <property type="term" value="F:iron ion binding"/>
    <property type="evidence" value="ECO:0007669"/>
    <property type="project" value="UniProtKB-UniRule"/>
</dbReference>
<dbReference type="AlphaFoldDB" id="A0A1M6NBV6"/>
<dbReference type="GO" id="GO:0051539">
    <property type="term" value="F:4 iron, 4 sulfur cluster binding"/>
    <property type="evidence" value="ECO:0007669"/>
    <property type="project" value="UniProtKB-KW"/>
</dbReference>
<keyword evidence="7 9" id="KW-0408">Iron</keyword>
<dbReference type="EMBL" id="FRAL01000001">
    <property type="protein sequence ID" value="SHJ93026.1"/>
    <property type="molecule type" value="Genomic_DNA"/>
</dbReference>
<keyword evidence="2 9" id="KW-0698">rRNA processing</keyword>
<feature type="binding site" evidence="9 10">
    <location>
        <position position="298"/>
    </location>
    <ligand>
        <name>S-adenosyl-L-methionine</name>
        <dbReference type="ChEBI" id="CHEBI:59789"/>
    </ligand>
</feature>
<evidence type="ECO:0000256" key="10">
    <source>
        <dbReference type="PROSITE-ProRule" id="PRU01024"/>
    </source>
</evidence>
<feature type="region of interest" description="Disordered" evidence="12">
    <location>
        <begin position="1"/>
        <end position="37"/>
    </location>
</feature>
<dbReference type="Gene3D" id="2.40.50.140">
    <property type="entry name" value="Nucleic acid-binding proteins"/>
    <property type="match status" value="1"/>
</dbReference>
<dbReference type="SUPFAM" id="SSF53335">
    <property type="entry name" value="S-adenosyl-L-methionine-dependent methyltransferases"/>
    <property type="match status" value="1"/>
</dbReference>
<feature type="active site" evidence="11">
    <location>
        <position position="423"/>
    </location>
</feature>
<dbReference type="OrthoDB" id="9804590at2"/>
<feature type="binding site" evidence="9">
    <location>
        <position position="103"/>
    </location>
    <ligand>
        <name>[4Fe-4S] cluster</name>
        <dbReference type="ChEBI" id="CHEBI:49883"/>
    </ligand>
</feature>
<evidence type="ECO:0000256" key="9">
    <source>
        <dbReference type="HAMAP-Rule" id="MF_01010"/>
    </source>
</evidence>
<dbReference type="InterPro" id="IPR029063">
    <property type="entry name" value="SAM-dependent_MTases_sf"/>
</dbReference>
<dbReference type="GO" id="GO:0070475">
    <property type="term" value="P:rRNA base methylation"/>
    <property type="evidence" value="ECO:0007669"/>
    <property type="project" value="TreeGrafter"/>
</dbReference>
<dbReference type="FunFam" id="2.40.50.140:FF:000097">
    <property type="entry name" value="23S rRNA (uracil(1939)-C(5))-methyltransferase RlmD"/>
    <property type="match status" value="1"/>
</dbReference>
<dbReference type="InterPro" id="IPR010280">
    <property type="entry name" value="U5_MeTrfase_fam"/>
</dbReference>
<keyword evidence="3 9" id="KW-0489">Methyltransferase</keyword>
<evidence type="ECO:0000313" key="15">
    <source>
        <dbReference type="Proteomes" id="UP000184248"/>
    </source>
</evidence>
<keyword evidence="4 9" id="KW-0808">Transferase</keyword>
<protein>
    <recommendedName>
        <fullName evidence="9">23S rRNA (uracil(1939)-C(5))-methyltransferase RlmD</fullName>
        <ecNumber evidence="9">2.1.1.190</ecNumber>
    </recommendedName>
    <alternativeName>
        <fullName evidence="9">23S rRNA(m5U1939)-methyltransferase</fullName>
    </alternativeName>
</protein>
<evidence type="ECO:0000256" key="3">
    <source>
        <dbReference type="ARBA" id="ARBA00022603"/>
    </source>
</evidence>
<keyword evidence="1 9" id="KW-0004">4Fe-4S</keyword>
<evidence type="ECO:0000256" key="12">
    <source>
        <dbReference type="SAM" id="MobiDB-lite"/>
    </source>
</evidence>
<evidence type="ECO:0000259" key="13">
    <source>
        <dbReference type="PROSITE" id="PS50926"/>
    </source>
</evidence>
<dbReference type="InterPro" id="IPR002792">
    <property type="entry name" value="TRAM_dom"/>
</dbReference>
<dbReference type="RefSeq" id="WP_064698187.1">
    <property type="nucleotide sequence ID" value="NZ_BDEO01000001.1"/>
</dbReference>
<feature type="binding site" evidence="9">
    <location>
        <position position="375"/>
    </location>
    <ligand>
        <name>S-adenosyl-L-methionine</name>
        <dbReference type="ChEBI" id="CHEBI:59789"/>
    </ligand>
</feature>
<comment type="similarity">
    <text evidence="9">Belongs to the class I-like SAM-binding methyltransferase superfamily. RNA M5U methyltransferase family. RlmD subfamily.</text>
</comment>
<evidence type="ECO:0000313" key="14">
    <source>
        <dbReference type="EMBL" id="SHJ93026.1"/>
    </source>
</evidence>
<reference evidence="15" key="1">
    <citation type="submission" date="2016-11" db="EMBL/GenBank/DDBJ databases">
        <authorList>
            <person name="Varghese N."/>
            <person name="Submissions S."/>
        </authorList>
    </citation>
    <scope>NUCLEOTIDE SEQUENCE [LARGE SCALE GENOMIC DNA]</scope>
    <source>
        <strain evidence="15">ALO Sharm</strain>
    </source>
</reference>
<dbReference type="Gene3D" id="3.40.50.150">
    <property type="entry name" value="Vaccinia Virus protein VP39"/>
    <property type="match status" value="1"/>
</dbReference>
<dbReference type="Gene3D" id="2.40.50.1070">
    <property type="match status" value="1"/>
</dbReference>
<feature type="binding site" evidence="9">
    <location>
        <position position="333"/>
    </location>
    <ligand>
        <name>S-adenosyl-L-methionine</name>
        <dbReference type="ChEBI" id="CHEBI:59789"/>
    </ligand>
</feature>
<feature type="active site" description="Nucleophile" evidence="9 10">
    <location>
        <position position="423"/>
    </location>
</feature>
<dbReference type="GO" id="GO:0003723">
    <property type="term" value="F:RNA binding"/>
    <property type="evidence" value="ECO:0007669"/>
    <property type="project" value="InterPro"/>
</dbReference>
<dbReference type="Proteomes" id="UP000184248">
    <property type="component" value="Unassembled WGS sequence"/>
</dbReference>
<proteinExistence type="inferred from homology"/>
<accession>A0A1M6NBV6</accession>
<dbReference type="PANTHER" id="PTHR11061">
    <property type="entry name" value="RNA M5U METHYLTRANSFERASE"/>
    <property type="match status" value="1"/>
</dbReference>
<keyword evidence="6 9" id="KW-0479">Metal-binding</keyword>
<dbReference type="PANTHER" id="PTHR11061:SF49">
    <property type="entry name" value="23S RRNA (URACIL(1939)-C(5))-METHYLTRANSFERASE RLMD"/>
    <property type="match status" value="1"/>
</dbReference>